<evidence type="ECO:0000256" key="4">
    <source>
        <dbReference type="ARBA" id="ARBA00023136"/>
    </source>
</evidence>
<feature type="transmembrane region" description="Helical" evidence="7">
    <location>
        <begin position="126"/>
        <end position="147"/>
    </location>
</feature>
<dbReference type="AlphaFoldDB" id="A0AA40ESC8"/>
<keyword evidence="2 7" id="KW-0812">Transmembrane</keyword>
<comment type="caution">
    <text evidence="9">The sequence shown here is derived from an EMBL/GenBank/DDBJ whole genome shotgun (WGS) entry which is preliminary data.</text>
</comment>
<reference evidence="9" key="1">
    <citation type="submission" date="2023-06" db="EMBL/GenBank/DDBJ databases">
        <title>Genome-scale phylogeny and comparative genomics of the fungal order Sordariales.</title>
        <authorList>
            <consortium name="Lawrence Berkeley National Laboratory"/>
            <person name="Hensen N."/>
            <person name="Bonometti L."/>
            <person name="Westerberg I."/>
            <person name="Brannstrom I.O."/>
            <person name="Guillou S."/>
            <person name="Cros-Aarteil S."/>
            <person name="Calhoun S."/>
            <person name="Haridas S."/>
            <person name="Kuo A."/>
            <person name="Mondo S."/>
            <person name="Pangilinan J."/>
            <person name="Riley R."/>
            <person name="Labutti K."/>
            <person name="Andreopoulos B."/>
            <person name="Lipzen A."/>
            <person name="Chen C."/>
            <person name="Yanf M."/>
            <person name="Daum C."/>
            <person name="Ng V."/>
            <person name="Clum A."/>
            <person name="Steindorff A."/>
            <person name="Ohm R."/>
            <person name="Martin F."/>
            <person name="Silar P."/>
            <person name="Natvig D."/>
            <person name="Lalanne C."/>
            <person name="Gautier V."/>
            <person name="Ament-Velasquez S.L."/>
            <person name="Kruys A."/>
            <person name="Hutchinson M.I."/>
            <person name="Powell A.J."/>
            <person name="Barry K."/>
            <person name="Miller A.N."/>
            <person name="Grigoriev I.V."/>
            <person name="Debuchy R."/>
            <person name="Gladieux P."/>
            <person name="Thoren M.H."/>
            <person name="Johannesson H."/>
        </authorList>
    </citation>
    <scope>NUCLEOTIDE SEQUENCE</scope>
    <source>
        <strain evidence="9">CBS 540.89</strain>
    </source>
</reference>
<feature type="transmembrane region" description="Helical" evidence="7">
    <location>
        <begin position="208"/>
        <end position="227"/>
    </location>
</feature>
<dbReference type="PANTHER" id="PTHR33048:SF146">
    <property type="entry name" value="INTEGRAL MEMBRANE PROTEIN"/>
    <property type="match status" value="1"/>
</dbReference>
<accession>A0AA40ESC8</accession>
<evidence type="ECO:0000259" key="8">
    <source>
        <dbReference type="Pfam" id="PF20684"/>
    </source>
</evidence>
<evidence type="ECO:0000256" key="1">
    <source>
        <dbReference type="ARBA" id="ARBA00004141"/>
    </source>
</evidence>
<feature type="region of interest" description="Disordered" evidence="6">
    <location>
        <begin position="368"/>
        <end position="395"/>
    </location>
</feature>
<keyword evidence="10" id="KW-1185">Reference proteome</keyword>
<dbReference type="GO" id="GO:0016020">
    <property type="term" value="C:membrane"/>
    <property type="evidence" value="ECO:0007669"/>
    <property type="project" value="UniProtKB-SubCell"/>
</dbReference>
<feature type="transmembrane region" description="Helical" evidence="7">
    <location>
        <begin position="90"/>
        <end position="114"/>
    </location>
</feature>
<feature type="transmembrane region" description="Helical" evidence="7">
    <location>
        <begin position="49"/>
        <end position="70"/>
    </location>
</feature>
<keyword evidence="3 7" id="KW-1133">Transmembrane helix</keyword>
<gene>
    <name evidence="9" type="ORF">B0T21DRAFT_325414</name>
</gene>
<dbReference type="Pfam" id="PF20684">
    <property type="entry name" value="Fung_rhodopsin"/>
    <property type="match status" value="1"/>
</dbReference>
<dbReference type="PANTHER" id="PTHR33048">
    <property type="entry name" value="PTH11-LIKE INTEGRAL MEMBRANE PROTEIN (AFU_ORTHOLOGUE AFUA_5G11245)"/>
    <property type="match status" value="1"/>
</dbReference>
<feature type="transmembrane region" description="Helical" evidence="7">
    <location>
        <begin position="247"/>
        <end position="269"/>
    </location>
</feature>
<keyword evidence="4 7" id="KW-0472">Membrane</keyword>
<feature type="compositionally biased region" description="Polar residues" evidence="6">
    <location>
        <begin position="300"/>
        <end position="312"/>
    </location>
</feature>
<evidence type="ECO:0000256" key="5">
    <source>
        <dbReference type="ARBA" id="ARBA00038359"/>
    </source>
</evidence>
<protein>
    <recommendedName>
        <fullName evidence="8">Rhodopsin domain-containing protein</fullName>
    </recommendedName>
</protein>
<feature type="domain" description="Rhodopsin" evidence="8">
    <location>
        <begin position="33"/>
        <end position="268"/>
    </location>
</feature>
<sequence length="395" mass="44335">MVQLDNFTTQQKQQYILATVTIGLVLSTLSYVARIYARLKIIRELRREDWCMMGGLILSYGTVACLLYGLPNQGVPIPILGKEGLKQFLLMIWIIQKLQPPTLFLIKLSFIIFHMTIFQGQTFRRISWAVAILTGIWAVANVLGTTLQCKPPSFFWDKAQTGECLHDPVHRMGVPNAIISSLGDVVIFVMPIPPLMKLRVPRRTKIGLVGVFSLGIFVLIASFFRWIALIGSDRDIFNSAQVQTGVWTYLEMSVGITCGNLPFLAPLLGCVGPSRKSHMPALSTREEYYARNLKVDPLASGTTENSNVSGRQGQKPLPLVPGQQKEGFTRLYDHERHGRMGVHGRNNESLRTLPSEFDMEMQAIDAMGEGSESGEKLVTVREHERGSRRREDEYP</sequence>
<feature type="transmembrane region" description="Helical" evidence="7">
    <location>
        <begin position="15"/>
        <end position="37"/>
    </location>
</feature>
<proteinExistence type="inferred from homology"/>
<name>A0AA40ESC8_9PEZI</name>
<feature type="transmembrane region" description="Helical" evidence="7">
    <location>
        <begin position="177"/>
        <end position="196"/>
    </location>
</feature>
<evidence type="ECO:0000313" key="10">
    <source>
        <dbReference type="Proteomes" id="UP001172159"/>
    </source>
</evidence>
<evidence type="ECO:0000256" key="3">
    <source>
        <dbReference type="ARBA" id="ARBA00022989"/>
    </source>
</evidence>
<evidence type="ECO:0000256" key="7">
    <source>
        <dbReference type="SAM" id="Phobius"/>
    </source>
</evidence>
<comment type="subcellular location">
    <subcellularLocation>
        <location evidence="1">Membrane</location>
        <topology evidence="1">Multi-pass membrane protein</topology>
    </subcellularLocation>
</comment>
<dbReference type="EMBL" id="JAUKTV010000002">
    <property type="protein sequence ID" value="KAK0744623.1"/>
    <property type="molecule type" value="Genomic_DNA"/>
</dbReference>
<evidence type="ECO:0000313" key="9">
    <source>
        <dbReference type="EMBL" id="KAK0744623.1"/>
    </source>
</evidence>
<dbReference type="InterPro" id="IPR049326">
    <property type="entry name" value="Rhodopsin_dom_fungi"/>
</dbReference>
<dbReference type="InterPro" id="IPR052337">
    <property type="entry name" value="SAT4-like"/>
</dbReference>
<feature type="region of interest" description="Disordered" evidence="6">
    <location>
        <begin position="300"/>
        <end position="322"/>
    </location>
</feature>
<evidence type="ECO:0000256" key="2">
    <source>
        <dbReference type="ARBA" id="ARBA00022692"/>
    </source>
</evidence>
<feature type="compositionally biased region" description="Basic and acidic residues" evidence="6">
    <location>
        <begin position="373"/>
        <end position="395"/>
    </location>
</feature>
<evidence type="ECO:0000256" key="6">
    <source>
        <dbReference type="SAM" id="MobiDB-lite"/>
    </source>
</evidence>
<comment type="similarity">
    <text evidence="5">Belongs to the SAT4 family.</text>
</comment>
<dbReference type="Proteomes" id="UP001172159">
    <property type="component" value="Unassembled WGS sequence"/>
</dbReference>
<organism evidence="9 10">
    <name type="scientific">Apiosordaria backusii</name>
    <dbReference type="NCBI Taxonomy" id="314023"/>
    <lineage>
        <taxon>Eukaryota</taxon>
        <taxon>Fungi</taxon>
        <taxon>Dikarya</taxon>
        <taxon>Ascomycota</taxon>
        <taxon>Pezizomycotina</taxon>
        <taxon>Sordariomycetes</taxon>
        <taxon>Sordariomycetidae</taxon>
        <taxon>Sordariales</taxon>
        <taxon>Lasiosphaeriaceae</taxon>
        <taxon>Apiosordaria</taxon>
    </lineage>
</organism>